<organism evidence="3 4">
    <name type="scientific">Marisediminicola antarctica</name>
    <dbReference type="NCBI Taxonomy" id="674079"/>
    <lineage>
        <taxon>Bacteria</taxon>
        <taxon>Bacillati</taxon>
        <taxon>Actinomycetota</taxon>
        <taxon>Actinomycetes</taxon>
        <taxon>Micrococcales</taxon>
        <taxon>Microbacteriaceae</taxon>
        <taxon>Marisediminicola</taxon>
    </lineage>
</organism>
<evidence type="ECO:0000256" key="1">
    <source>
        <dbReference type="SAM" id="Coils"/>
    </source>
</evidence>
<keyword evidence="2" id="KW-1133">Transmembrane helix</keyword>
<dbReference type="Proteomes" id="UP000464507">
    <property type="component" value="Chromosome"/>
</dbReference>
<keyword evidence="4" id="KW-1185">Reference proteome</keyword>
<proteinExistence type="predicted"/>
<evidence type="ECO:0000313" key="4">
    <source>
        <dbReference type="Proteomes" id="UP000464507"/>
    </source>
</evidence>
<dbReference type="AlphaFoldDB" id="A0A7L5AJC2"/>
<sequence>MLVMLARTIPGLSAVADSTAVADSSAAVGAVVGAGIGAVTIGLLFAAALAVGFAVLVRRGRAASTAPKRDEIGRRANIALVRLDDDVASMRDELGFAVAQFGDARAATLAAALDNASADLASAFVLKQRLDDAASDTPTQQREWNGQILMLCETASNRLAAQRAAFDSLRGSERDAPNDLQAVRERIVREQSRLPVAHELLSRLHSRYAPAAIAPVREIPDEAERLLDAARTSADSAADNLDGTGATAVSVSIRSSEQHARRAAQLLDEIERHSAALESASARLASLIDEARSEVTAARGVRDSPPDPATGSAIAEAIARVERTLAEVTTNGAADPDAAIARIQATADALDTALAGARNQQQRLTHAREALDGALLTARSQIDTTRAYMVGPRAGAEARTRLAEAERLLALAEAESDPVIALDTARSSATYSRDADALARYDLL</sequence>
<protein>
    <recommendedName>
        <fullName evidence="5">TPM domain-containing protein</fullName>
    </recommendedName>
</protein>
<gene>
    <name evidence="3" type="ORF">BHD05_05735</name>
</gene>
<evidence type="ECO:0008006" key="5">
    <source>
        <dbReference type="Google" id="ProtNLM"/>
    </source>
</evidence>
<reference evidence="3 4" key="1">
    <citation type="submission" date="2016-09" db="EMBL/GenBank/DDBJ databases">
        <title>Complete genome sequence of microbes from the polar regions.</title>
        <authorList>
            <person name="Liao L."/>
            <person name="Chen B."/>
        </authorList>
    </citation>
    <scope>NUCLEOTIDE SEQUENCE [LARGE SCALE GENOMIC DNA]</scope>
    <source>
        <strain evidence="3 4">ZS314</strain>
    </source>
</reference>
<keyword evidence="2" id="KW-0472">Membrane</keyword>
<evidence type="ECO:0000256" key="2">
    <source>
        <dbReference type="SAM" id="Phobius"/>
    </source>
</evidence>
<name>A0A7L5AJC2_9MICO</name>
<dbReference type="KEGG" id="mant:BHD05_05735"/>
<dbReference type="EMBL" id="CP017146">
    <property type="protein sequence ID" value="QHO69221.1"/>
    <property type="molecule type" value="Genomic_DNA"/>
</dbReference>
<keyword evidence="2" id="KW-0812">Transmembrane</keyword>
<feature type="transmembrane region" description="Helical" evidence="2">
    <location>
        <begin position="26"/>
        <end position="57"/>
    </location>
</feature>
<feature type="coiled-coil region" evidence="1">
    <location>
        <begin position="263"/>
        <end position="290"/>
    </location>
</feature>
<accession>A0A7L5AJC2</accession>
<keyword evidence="1" id="KW-0175">Coiled coil</keyword>
<evidence type="ECO:0000313" key="3">
    <source>
        <dbReference type="EMBL" id="QHO69221.1"/>
    </source>
</evidence>